<gene>
    <name evidence="7 10" type="primary">rnr</name>
    <name evidence="10" type="ORF">CPBP_00930</name>
</gene>
<dbReference type="PROSITE" id="PS01175">
    <property type="entry name" value="RIBONUCLEASE_II"/>
    <property type="match status" value="1"/>
</dbReference>
<dbReference type="SMART" id="SM00316">
    <property type="entry name" value="S1"/>
    <property type="match status" value="1"/>
</dbReference>
<sequence length="733" mass="82707">MAKVKHGLPTKDDVLKFIRSASHDLSKREVAKAFNIKGDLREPFKVLLKEIETDGLWKKNTRRDKKSDYKVAKQIETISGRKKTVIKCRVAEILSPTDYLLVPKELSDFDDPIILTFSTFPLQLGQTLMALIHRTKTGGFVAKAVKVFTENNAGYSIGVFQPRKNGGYVYPVSKKQKKEFYIAAYHTLKAAEGDIVKVEILDQDSTGNQAKVLAILGNVYQPKGLSLISILQHDLPNEFDHDAVLEAEKGTVPLLGNREDLRDYDLVTIDGEDARDFDDAVFAEPHENGWHIIVAIADVAHYVKPNSALDKEAFARGNSVYFPDRVLPMLPEKLSNDLCSLRPDQDRACMAVHILLDNQGKLIQYKFVRGLMRSKARLTYNEAQNILDGTLNSPLHAAIKNMYAVYEVLLENRHKRGALDIDLPEHQVMLDKQGNLEEIRIRSRLDSHKLIEEFMILANICAAKALESKQMPCLYRIHDTPTESRVQSLRDFLTFIKLIDKQKHLVTPGDFNHVIHQVKDTPQQIMVSEMVLRSQQQAQYSPSNHGHFGLGLTHYAHFTSPIRRYADLIVHRSLIKAFDLGDGALTDDQGSNLTSIANHITEREKEAETAEREVISRYLSLYMLETEQVHFTGRITSVTSFGIFVQVDETGITGMVPISSMPDFFIYNESAHELKGRSSGTVYKLGDRVDVELQDVNVLTGQIAFHLRTKRSSGPQKQPTVSVGPTSKPKKRR</sequence>
<dbReference type="InterPro" id="IPR003029">
    <property type="entry name" value="S1_domain"/>
</dbReference>
<evidence type="ECO:0000259" key="9">
    <source>
        <dbReference type="PROSITE" id="PS50126"/>
    </source>
</evidence>
<dbReference type="GO" id="GO:0003723">
    <property type="term" value="F:RNA binding"/>
    <property type="evidence" value="ECO:0007669"/>
    <property type="project" value="UniProtKB-UniRule"/>
</dbReference>
<dbReference type="Pfam" id="PF00773">
    <property type="entry name" value="RNB"/>
    <property type="match status" value="1"/>
</dbReference>
<comment type="similarity">
    <text evidence="7">Belongs to the RNR ribonuclease family. RNase R subfamily.</text>
</comment>
<dbReference type="GO" id="GO:0008859">
    <property type="term" value="F:exoribonuclease II activity"/>
    <property type="evidence" value="ECO:0007669"/>
    <property type="project" value="UniProtKB-UniRule"/>
</dbReference>
<dbReference type="HAMAP" id="MF_01895">
    <property type="entry name" value="RNase_R"/>
    <property type="match status" value="1"/>
</dbReference>
<dbReference type="EC" id="3.1.13.1" evidence="7"/>
<evidence type="ECO:0000313" key="10">
    <source>
        <dbReference type="EMBL" id="QOL20149.1"/>
    </source>
</evidence>
<dbReference type="NCBIfam" id="TIGR02063">
    <property type="entry name" value="RNase_R"/>
    <property type="match status" value="1"/>
</dbReference>
<reference evidence="10 11" key="1">
    <citation type="submission" date="2020-06" db="EMBL/GenBank/DDBJ databases">
        <title>The endosymbiont of the kinetoplastid Bodo saltans is a Paracaedibacter-like alpha-proteobacterium possessing a putative toxin-antitoxin system.</title>
        <authorList>
            <person name="Midha S."/>
            <person name="Rigden D.J."/>
            <person name="Siozios S."/>
            <person name="Hurst G.D.D."/>
            <person name="Jackson A.P."/>
        </authorList>
    </citation>
    <scope>NUCLEOTIDE SEQUENCE [LARGE SCALE GENOMIC DNA]</scope>
    <source>
        <strain evidence="10">Lake Konstanz</strain>
    </source>
</reference>
<protein>
    <recommendedName>
        <fullName evidence="7">Ribonuclease R</fullName>
        <shortName evidence="7">RNase R</shortName>
        <ecNumber evidence="7">3.1.13.1</ecNumber>
    </recommendedName>
</protein>
<dbReference type="InterPro" id="IPR050180">
    <property type="entry name" value="RNR_Ribonuclease"/>
</dbReference>
<comment type="function">
    <text evidence="7">3'-5' exoribonuclease that releases 5'-nucleoside monophosphates and is involved in maturation of structured RNAs.</text>
</comment>
<feature type="region of interest" description="Disordered" evidence="8">
    <location>
        <begin position="709"/>
        <end position="733"/>
    </location>
</feature>
<accession>A0A7L9RUF4</accession>
<dbReference type="CDD" id="cd04471">
    <property type="entry name" value="S1_RNase_R"/>
    <property type="match status" value="1"/>
</dbReference>
<keyword evidence="2 7" id="KW-0963">Cytoplasm</keyword>
<dbReference type="Pfam" id="PF17876">
    <property type="entry name" value="CSD2"/>
    <property type="match status" value="1"/>
</dbReference>
<dbReference type="InterPro" id="IPR040476">
    <property type="entry name" value="CSD2"/>
</dbReference>
<dbReference type="PROSITE" id="PS50126">
    <property type="entry name" value="S1"/>
    <property type="match status" value="1"/>
</dbReference>
<evidence type="ECO:0000313" key="11">
    <source>
        <dbReference type="Proteomes" id="UP000594001"/>
    </source>
</evidence>
<evidence type="ECO:0000256" key="6">
    <source>
        <dbReference type="ARBA" id="ARBA00022884"/>
    </source>
</evidence>
<keyword evidence="4 7" id="KW-0378">Hydrolase</keyword>
<evidence type="ECO:0000256" key="4">
    <source>
        <dbReference type="ARBA" id="ARBA00022801"/>
    </source>
</evidence>
<dbReference type="SUPFAM" id="SSF50249">
    <property type="entry name" value="Nucleic acid-binding proteins"/>
    <property type="match status" value="3"/>
</dbReference>
<keyword evidence="6 7" id="KW-0694">RNA-binding</keyword>
<dbReference type="GO" id="GO:0005829">
    <property type="term" value="C:cytosol"/>
    <property type="evidence" value="ECO:0007669"/>
    <property type="project" value="TreeGrafter"/>
</dbReference>
<name>A0A7L9RUF4_9PROT</name>
<comment type="catalytic activity">
    <reaction evidence="1 7">
        <text>Exonucleolytic cleavage in the 3'- to 5'-direction to yield nucleoside 5'-phosphates.</text>
        <dbReference type="EC" id="3.1.13.1"/>
    </reaction>
</comment>
<comment type="subcellular location">
    <subcellularLocation>
        <location evidence="7">Cytoplasm</location>
    </subcellularLocation>
</comment>
<dbReference type="KEGG" id="pbal:CPBP_00930"/>
<dbReference type="RefSeq" id="WP_350331703.1">
    <property type="nucleotide sequence ID" value="NZ_CP054719.1"/>
</dbReference>
<dbReference type="InterPro" id="IPR012340">
    <property type="entry name" value="NA-bd_OB-fold"/>
</dbReference>
<dbReference type="PANTHER" id="PTHR23355:SF9">
    <property type="entry name" value="DIS3-LIKE EXONUCLEASE 2"/>
    <property type="match status" value="1"/>
</dbReference>
<feature type="domain" description="S1 motif" evidence="9">
    <location>
        <begin position="628"/>
        <end position="708"/>
    </location>
</feature>
<dbReference type="InterPro" id="IPR022966">
    <property type="entry name" value="RNase_II/R_CS"/>
</dbReference>
<dbReference type="Gene3D" id="2.40.50.140">
    <property type="entry name" value="Nucleic acid-binding proteins"/>
    <property type="match status" value="1"/>
</dbReference>
<dbReference type="InterPro" id="IPR004476">
    <property type="entry name" value="RNase_II/RNase_R"/>
</dbReference>
<dbReference type="PANTHER" id="PTHR23355">
    <property type="entry name" value="RIBONUCLEASE"/>
    <property type="match status" value="1"/>
</dbReference>
<dbReference type="EMBL" id="CP054719">
    <property type="protein sequence ID" value="QOL20149.1"/>
    <property type="molecule type" value="Genomic_DNA"/>
</dbReference>
<dbReference type="InterPro" id="IPR001900">
    <property type="entry name" value="RNase_II/R"/>
</dbReference>
<organism evidence="10 11">
    <name type="scientific">Candidatus Bodocaedibacter vickermanii</name>
    <dbReference type="NCBI Taxonomy" id="2741701"/>
    <lineage>
        <taxon>Bacteria</taxon>
        <taxon>Pseudomonadati</taxon>
        <taxon>Pseudomonadota</taxon>
        <taxon>Alphaproteobacteria</taxon>
        <taxon>Holosporales</taxon>
        <taxon>Candidatus Paracaedibacteraceae</taxon>
        <taxon>Candidatus Bodocaedibacter</taxon>
    </lineage>
</organism>
<dbReference type="Proteomes" id="UP000594001">
    <property type="component" value="Chromosome"/>
</dbReference>
<evidence type="ECO:0000256" key="3">
    <source>
        <dbReference type="ARBA" id="ARBA00022722"/>
    </source>
</evidence>
<dbReference type="SMART" id="SM00955">
    <property type="entry name" value="RNB"/>
    <property type="match status" value="1"/>
</dbReference>
<proteinExistence type="inferred from homology"/>
<evidence type="ECO:0000256" key="1">
    <source>
        <dbReference type="ARBA" id="ARBA00001849"/>
    </source>
</evidence>
<keyword evidence="5 7" id="KW-0269">Exonuclease</keyword>
<feature type="compositionally biased region" description="Polar residues" evidence="8">
    <location>
        <begin position="712"/>
        <end position="725"/>
    </location>
</feature>
<dbReference type="AlphaFoldDB" id="A0A7L9RUF4"/>
<evidence type="ECO:0000256" key="8">
    <source>
        <dbReference type="SAM" id="MobiDB-lite"/>
    </source>
</evidence>
<dbReference type="InterPro" id="IPR011805">
    <property type="entry name" value="RNase_R"/>
</dbReference>
<dbReference type="GO" id="GO:0006402">
    <property type="term" value="P:mRNA catabolic process"/>
    <property type="evidence" value="ECO:0007669"/>
    <property type="project" value="TreeGrafter"/>
</dbReference>
<dbReference type="Pfam" id="PF00575">
    <property type="entry name" value="S1"/>
    <property type="match status" value="1"/>
</dbReference>
<keyword evidence="11" id="KW-1185">Reference proteome</keyword>
<evidence type="ECO:0000256" key="5">
    <source>
        <dbReference type="ARBA" id="ARBA00022839"/>
    </source>
</evidence>
<evidence type="ECO:0000256" key="2">
    <source>
        <dbReference type="ARBA" id="ARBA00022490"/>
    </source>
</evidence>
<keyword evidence="3 7" id="KW-0540">Nuclease</keyword>
<dbReference type="NCBIfam" id="TIGR00358">
    <property type="entry name" value="3_prime_RNase"/>
    <property type="match status" value="1"/>
</dbReference>
<evidence type="ECO:0000256" key="7">
    <source>
        <dbReference type="HAMAP-Rule" id="MF_01895"/>
    </source>
</evidence>